<sequence length="866" mass="91208">MADNFGLRIGVEGEKDFKNALRDINRNFKVLGSEMNLVAAQFDKQDQSLEALTTRNGVLNKSVDAQKEKIETLEAALRNAAESFGETDRRTQNWQIQLNNAKSELMKMEKELDNNNQAIQTLNEGFNEAEDEAEQFADEVQNAADQTENASGRFEKLGGVLKGIGVTIGAAVAAIGTAAVAAGASLIKLGDEYNMAVNQISASTGATGAELEELGKVAQNVYKHNFGDNLEDVAIGISEVQKITGLMGEELEKATESGFALRDTFGFDMQESARAAGALMKNFGISADEAYNIIATGAQNGADKNGDLLDTLNEYSVQYASLGLSADEFIASLVAGAESGAFSIDKVGDAVKEFNIRAKDGSKTSIEAFTALGLNAEEMMSKFAEGGETANAAFFTVVEKLQEIEDPLLKNTIGVQLFGTQFEDLEANVLPVLAGIKDSTIASGDALNQIKEVKYDNLTEGLEGVKRSLQGVFLPAVSEVSSGITDLFSNLTNGINAAEGDFSKISEVIGETVRGITDLIASQLPQLVTLGLQIIMSIAGAIIDNLPTIIDSAMQIVTTLLQGIIEALPQITEGALYLVLSLVEGILANLPALVEAALTMIITLATGIGEALPNLIPSIVAAILLIVETILNNLDKVLEAAFKIIEGLAVGLINALPRLIEALPTLISTIINFITANLPKIVEMGIKLIIQLAAGLIRAIPQLVAQLPAIVSAILVGIGKAAVSIGQVGVNIVRGLWNGIASMVGWIKEKVSNFVGGIVSSVKGILGIHSPSRVFAGIGENMGAGIGVGFTDAMRNVEKDMEGAIPTDFNLDMNSVVSGVEGGNSAAAFDVTIPLTIDGNVLTRIIAQLQWNQNTVTVRNLGIAGS</sequence>
<dbReference type="Pfam" id="PF10145">
    <property type="entry name" value="PhageMin_Tail"/>
    <property type="match status" value="1"/>
</dbReference>
<accession>A0ABT9UZN1</accession>
<feature type="domain" description="Phage tail tape measure protein" evidence="3">
    <location>
        <begin position="226"/>
        <end position="419"/>
    </location>
</feature>
<dbReference type="SUPFAM" id="SSF48371">
    <property type="entry name" value="ARM repeat"/>
    <property type="match status" value="1"/>
</dbReference>
<dbReference type="RefSeq" id="WP_307148769.1">
    <property type="nucleotide sequence ID" value="NZ_JAUSTU010000002.1"/>
</dbReference>
<dbReference type="PANTHER" id="PTHR37813">
    <property type="entry name" value="FELS-2 PROPHAGE PROTEIN"/>
    <property type="match status" value="1"/>
</dbReference>
<proteinExistence type="predicted"/>
<reference evidence="4 5" key="1">
    <citation type="submission" date="2023-07" db="EMBL/GenBank/DDBJ databases">
        <title>Genomic Encyclopedia of Type Strains, Phase IV (KMG-IV): sequencing the most valuable type-strain genomes for metagenomic binning, comparative biology and taxonomic classification.</title>
        <authorList>
            <person name="Goeker M."/>
        </authorList>
    </citation>
    <scope>NUCLEOTIDE SEQUENCE [LARGE SCALE GENOMIC DNA]</scope>
    <source>
        <strain evidence="4 5">DSM 23948</strain>
    </source>
</reference>
<gene>
    <name evidence="4" type="ORF">J2S07_000452</name>
</gene>
<dbReference type="InterPro" id="IPR016024">
    <property type="entry name" value="ARM-type_fold"/>
</dbReference>
<evidence type="ECO:0000256" key="1">
    <source>
        <dbReference type="ARBA" id="ARBA00022612"/>
    </source>
</evidence>
<dbReference type="Proteomes" id="UP001231362">
    <property type="component" value="Unassembled WGS sequence"/>
</dbReference>
<comment type="caution">
    <text evidence="4">The sequence shown here is derived from an EMBL/GenBank/DDBJ whole genome shotgun (WGS) entry which is preliminary data.</text>
</comment>
<organism evidence="4 5">
    <name type="scientific">Anoxybacillus andreesenii</name>
    <dbReference type="NCBI Taxonomy" id="1325932"/>
    <lineage>
        <taxon>Bacteria</taxon>
        <taxon>Bacillati</taxon>
        <taxon>Bacillota</taxon>
        <taxon>Bacilli</taxon>
        <taxon>Bacillales</taxon>
        <taxon>Anoxybacillaceae</taxon>
        <taxon>Anoxybacillus</taxon>
    </lineage>
</organism>
<name>A0ABT9UZN1_9BACL</name>
<keyword evidence="2" id="KW-0175">Coiled coil</keyword>
<keyword evidence="1" id="KW-1188">Viral release from host cell</keyword>
<feature type="coiled-coil region" evidence="2">
    <location>
        <begin position="63"/>
        <end position="150"/>
    </location>
</feature>
<evidence type="ECO:0000313" key="4">
    <source>
        <dbReference type="EMBL" id="MDQ0154148.1"/>
    </source>
</evidence>
<evidence type="ECO:0000256" key="2">
    <source>
        <dbReference type="SAM" id="Coils"/>
    </source>
</evidence>
<dbReference type="EMBL" id="JAUSTU010000002">
    <property type="protein sequence ID" value="MDQ0154148.1"/>
    <property type="molecule type" value="Genomic_DNA"/>
</dbReference>
<dbReference type="InterPro" id="IPR010090">
    <property type="entry name" value="Phage_tape_meas"/>
</dbReference>
<dbReference type="PANTHER" id="PTHR37813:SF1">
    <property type="entry name" value="FELS-2 PROPHAGE PROTEIN"/>
    <property type="match status" value="1"/>
</dbReference>
<dbReference type="SUPFAM" id="SSF57997">
    <property type="entry name" value="Tropomyosin"/>
    <property type="match status" value="1"/>
</dbReference>
<evidence type="ECO:0000259" key="3">
    <source>
        <dbReference type="Pfam" id="PF10145"/>
    </source>
</evidence>
<protein>
    <submittedName>
        <fullName evidence="4">Phage-related minor tail protein</fullName>
    </submittedName>
</protein>
<evidence type="ECO:0000313" key="5">
    <source>
        <dbReference type="Proteomes" id="UP001231362"/>
    </source>
</evidence>
<dbReference type="Gene3D" id="1.10.287.1490">
    <property type="match status" value="1"/>
</dbReference>
<keyword evidence="5" id="KW-1185">Reference proteome</keyword>